<comment type="caution">
    <text evidence="2">The sequence shown here is derived from an EMBL/GenBank/DDBJ whole genome shotgun (WGS) entry which is preliminary data.</text>
</comment>
<gene>
    <name evidence="2" type="ORF">ACHAWU_006092</name>
</gene>
<name>A0ABD3M487_9STRA</name>
<proteinExistence type="predicted"/>
<reference evidence="2 3" key="1">
    <citation type="submission" date="2024-10" db="EMBL/GenBank/DDBJ databases">
        <title>Updated reference genomes for cyclostephanoid diatoms.</title>
        <authorList>
            <person name="Roberts W.R."/>
            <person name="Alverson A.J."/>
        </authorList>
    </citation>
    <scope>NUCLEOTIDE SEQUENCE [LARGE SCALE GENOMIC DNA]</scope>
    <source>
        <strain evidence="2 3">AJA232-27</strain>
    </source>
</reference>
<dbReference type="AlphaFoldDB" id="A0ABD3M487"/>
<feature type="compositionally biased region" description="Basic and acidic residues" evidence="1">
    <location>
        <begin position="114"/>
        <end position="131"/>
    </location>
</feature>
<dbReference type="Proteomes" id="UP001530293">
    <property type="component" value="Unassembled WGS sequence"/>
</dbReference>
<organism evidence="2 3">
    <name type="scientific">Discostella pseudostelligera</name>
    <dbReference type="NCBI Taxonomy" id="259834"/>
    <lineage>
        <taxon>Eukaryota</taxon>
        <taxon>Sar</taxon>
        <taxon>Stramenopiles</taxon>
        <taxon>Ochrophyta</taxon>
        <taxon>Bacillariophyta</taxon>
        <taxon>Coscinodiscophyceae</taxon>
        <taxon>Thalassiosirophycidae</taxon>
        <taxon>Stephanodiscales</taxon>
        <taxon>Stephanodiscaceae</taxon>
        <taxon>Discostella</taxon>
    </lineage>
</organism>
<evidence type="ECO:0000256" key="1">
    <source>
        <dbReference type="SAM" id="MobiDB-lite"/>
    </source>
</evidence>
<sequence length="149" mass="17108">MSSKLVKKLLHQTTIPPTNNNFDSSHQILLQKRKIKSVKVPTKVTSKEDIVQEQAQSLLRLDSAVKKYSSNTANKSFQRHTNNLKQQQRVQNALKRNVGGISNSRSSSSSFSQKPHEKSFDKERDKQRKEEGYFEDLARALKKAKKNKK</sequence>
<evidence type="ECO:0000313" key="2">
    <source>
        <dbReference type="EMBL" id="KAL3758432.1"/>
    </source>
</evidence>
<feature type="region of interest" description="Disordered" evidence="1">
    <location>
        <begin position="98"/>
        <end position="131"/>
    </location>
</feature>
<evidence type="ECO:0000313" key="3">
    <source>
        <dbReference type="Proteomes" id="UP001530293"/>
    </source>
</evidence>
<feature type="compositionally biased region" description="Low complexity" evidence="1">
    <location>
        <begin position="102"/>
        <end position="112"/>
    </location>
</feature>
<protein>
    <submittedName>
        <fullName evidence="2">Uncharacterized protein</fullName>
    </submittedName>
</protein>
<keyword evidence="3" id="KW-1185">Reference proteome</keyword>
<dbReference type="EMBL" id="JALLBG020000231">
    <property type="protein sequence ID" value="KAL3758432.1"/>
    <property type="molecule type" value="Genomic_DNA"/>
</dbReference>
<accession>A0ABD3M487</accession>